<gene>
    <name evidence="3" type="ORF">EV193_107282</name>
</gene>
<reference evidence="3 4" key="1">
    <citation type="submission" date="2019-02" db="EMBL/GenBank/DDBJ databases">
        <title>Genomic Encyclopedia of Type Strains, Phase IV (KMG-IV): sequencing the most valuable type-strain genomes for metagenomic binning, comparative biology and taxonomic classification.</title>
        <authorList>
            <person name="Goeker M."/>
        </authorList>
    </citation>
    <scope>NUCLEOTIDE SEQUENCE [LARGE SCALE GENOMIC DNA]</scope>
    <source>
        <strain evidence="3 4">DSM 101727</strain>
    </source>
</reference>
<dbReference type="Gene3D" id="1.25.40.10">
    <property type="entry name" value="Tetratricopeptide repeat domain"/>
    <property type="match status" value="2"/>
</dbReference>
<comment type="caution">
    <text evidence="3">The sequence shown here is derived from an EMBL/GenBank/DDBJ whole genome shotgun (WGS) entry which is preliminary data.</text>
</comment>
<evidence type="ECO:0000313" key="4">
    <source>
        <dbReference type="Proteomes" id="UP000294257"/>
    </source>
</evidence>
<dbReference type="InterPro" id="IPR027417">
    <property type="entry name" value="P-loop_NTPase"/>
</dbReference>
<dbReference type="Gene3D" id="3.40.50.300">
    <property type="entry name" value="P-loop containing nucleotide triphosphate hydrolases"/>
    <property type="match status" value="1"/>
</dbReference>
<keyword evidence="4" id="KW-1185">Reference proteome</keyword>
<dbReference type="SUPFAM" id="SSF46894">
    <property type="entry name" value="C-terminal effector domain of the bipartite response regulators"/>
    <property type="match status" value="1"/>
</dbReference>
<dbReference type="GO" id="GO:0003677">
    <property type="term" value="F:DNA binding"/>
    <property type="evidence" value="ECO:0007669"/>
    <property type="project" value="InterPro"/>
</dbReference>
<dbReference type="SMART" id="SM01043">
    <property type="entry name" value="BTAD"/>
    <property type="match status" value="1"/>
</dbReference>
<dbReference type="Pfam" id="PF13424">
    <property type="entry name" value="TPR_12"/>
    <property type="match status" value="1"/>
</dbReference>
<proteinExistence type="predicted"/>
<dbReference type="GO" id="GO:0006355">
    <property type="term" value="P:regulation of DNA-templated transcription"/>
    <property type="evidence" value="ECO:0007669"/>
    <property type="project" value="InterPro"/>
</dbReference>
<dbReference type="SUPFAM" id="SSF48452">
    <property type="entry name" value="TPR-like"/>
    <property type="match status" value="2"/>
</dbReference>
<dbReference type="Gene3D" id="1.10.10.10">
    <property type="entry name" value="Winged helix-like DNA-binding domain superfamily/Winged helix DNA-binding domain"/>
    <property type="match status" value="1"/>
</dbReference>
<evidence type="ECO:0000313" key="3">
    <source>
        <dbReference type="EMBL" id="RZS36601.1"/>
    </source>
</evidence>
<dbReference type="PANTHER" id="PTHR47691:SF3">
    <property type="entry name" value="HTH-TYPE TRANSCRIPTIONAL REGULATOR RV0890C-RELATED"/>
    <property type="match status" value="1"/>
</dbReference>
<dbReference type="InterPro" id="IPR011990">
    <property type="entry name" value="TPR-like_helical_dom_sf"/>
</dbReference>
<dbReference type="SMART" id="SM00382">
    <property type="entry name" value="AAA"/>
    <property type="match status" value="1"/>
</dbReference>
<dbReference type="CDD" id="cd15831">
    <property type="entry name" value="BTAD"/>
    <property type="match status" value="1"/>
</dbReference>
<dbReference type="Pfam" id="PF25872">
    <property type="entry name" value="HTH_77"/>
    <property type="match status" value="1"/>
</dbReference>
<dbReference type="InterPro" id="IPR041664">
    <property type="entry name" value="AAA_16"/>
</dbReference>
<protein>
    <submittedName>
        <fullName evidence="3">Putative ATPase</fullName>
    </submittedName>
</protein>
<dbReference type="InterPro" id="IPR058852">
    <property type="entry name" value="HTH_77"/>
</dbReference>
<feature type="domain" description="AAA+ ATPase" evidence="1">
    <location>
        <begin position="277"/>
        <end position="457"/>
    </location>
</feature>
<organism evidence="3 4">
    <name type="scientific">Herbihabitans rhizosphaerae</name>
    <dbReference type="NCBI Taxonomy" id="1872711"/>
    <lineage>
        <taxon>Bacteria</taxon>
        <taxon>Bacillati</taxon>
        <taxon>Actinomycetota</taxon>
        <taxon>Actinomycetes</taxon>
        <taxon>Pseudonocardiales</taxon>
        <taxon>Pseudonocardiaceae</taxon>
        <taxon>Herbihabitans</taxon>
    </lineage>
</organism>
<sequence length="906" mass="96470">MLEARVLGPSRLRHGDEPITLSRQLERALAIRLVLARGAGVPNDLLARDLWEGEVADPAQRLRTLVHRLRGNLGDHAATVRRTPAGYAIDARPVDLTNAEQALADLHAAGRAGDRQAARDAAVRALAQWRGSALTDLRGIPFAEAEGARIDTMRLELRIRWIECEQALGSTAADAELERLVAEHPLDERLAGLSAIALYRAGRQADALDRLARVRQALVAELGVDPSSATSELEVRLLRQDPGLDAPAPAAVSLPRTSGAFVGRDGERAELLALLAGPGVVTLVGAPGVGKTRLARAVAANVRTCGRTVAWLDLAPLRSGEAIGSALAAAVGVEAGPADPVPRCAAKLAGGMLVVDNAEHLVDAVARLVTSLHRTDSRLSVLVTSQRPVRITGEVSRNVDPLSADAAAALFCSHSGAGRSIEVDAICAAVDRLPLGVELAAGLTRTLSVSQLARRIEHRLALLVGGSRDAGTRHTSLRAALDWSHDLLDARARALLRRLSVFCGGATLEAVERVAAGEGVAPSEVPALLTELADRSLVSVDVRAGGRRFGLLETVCDYALDQLHASGEEAVVRQRHAAWCVELAARDAGYGGSDHGGALRELIAEETNLRVGLNWCLEHEPRQVFEIVGPTWWYWWSRGLMRDARAWLRRSLELADPAPSVERAKALRAAASLTRNSGDFAEARDLGEQALRTAELVDDHVGRTTALLGLAITALTLKDFDAALTLARDSCALADAAENQRGQAAALNVMGGALRCMGRMAEAEKKFIAAADRWQVIDDRRGLAGTLGCLGMLARHAGEHARSRTLCLDALRHYVELDLIEGQLDMIESIACLELAASRPATALRMLVVAERQRARMGAPLTIPDEIADRDNAAAEARATLGPDAEAVVAQAHDLHLAPLVHDLLA</sequence>
<dbReference type="InterPro" id="IPR003593">
    <property type="entry name" value="AAA+_ATPase"/>
</dbReference>
<name>A0A4Q7KM10_9PSEU</name>
<dbReference type="RefSeq" id="WP_165401457.1">
    <property type="nucleotide sequence ID" value="NZ_SGWQ01000007.1"/>
</dbReference>
<dbReference type="SUPFAM" id="SSF52540">
    <property type="entry name" value="P-loop containing nucleoside triphosphate hydrolases"/>
    <property type="match status" value="1"/>
</dbReference>
<dbReference type="EMBL" id="SGWQ01000007">
    <property type="protein sequence ID" value="RZS36601.1"/>
    <property type="molecule type" value="Genomic_DNA"/>
</dbReference>
<dbReference type="Proteomes" id="UP000294257">
    <property type="component" value="Unassembled WGS sequence"/>
</dbReference>
<evidence type="ECO:0000259" key="2">
    <source>
        <dbReference type="SMART" id="SM01043"/>
    </source>
</evidence>
<accession>A0A4Q7KM10</accession>
<dbReference type="InterPro" id="IPR005158">
    <property type="entry name" value="BTAD"/>
</dbReference>
<feature type="domain" description="Bacterial transcriptional activator" evidence="2">
    <location>
        <begin position="94"/>
        <end position="238"/>
    </location>
</feature>
<evidence type="ECO:0000259" key="1">
    <source>
        <dbReference type="SMART" id="SM00382"/>
    </source>
</evidence>
<dbReference type="Pfam" id="PF03704">
    <property type="entry name" value="BTAD"/>
    <property type="match status" value="1"/>
</dbReference>
<dbReference type="PANTHER" id="PTHR47691">
    <property type="entry name" value="REGULATOR-RELATED"/>
    <property type="match status" value="1"/>
</dbReference>
<dbReference type="AlphaFoldDB" id="A0A4Q7KM10"/>
<dbReference type="InterPro" id="IPR036388">
    <property type="entry name" value="WH-like_DNA-bd_sf"/>
</dbReference>
<dbReference type="InterPro" id="IPR016032">
    <property type="entry name" value="Sig_transdc_resp-reg_C-effctor"/>
</dbReference>
<dbReference type="Pfam" id="PF13191">
    <property type="entry name" value="AAA_16"/>
    <property type="match status" value="1"/>
</dbReference>